<keyword evidence="2" id="KW-0067">ATP-binding</keyword>
<proteinExistence type="predicted"/>
<keyword evidence="2" id="KW-0547">Nucleotide-binding</keyword>
<dbReference type="EMBL" id="CP138359">
    <property type="protein sequence ID" value="WPF81770.1"/>
    <property type="molecule type" value="Genomic_DNA"/>
</dbReference>
<accession>A0AAF1C260</accession>
<evidence type="ECO:0000313" key="3">
    <source>
        <dbReference type="Proteomes" id="UP001304340"/>
    </source>
</evidence>
<reference evidence="3" key="1">
    <citation type="submission" date="2023-11" db="EMBL/GenBank/DDBJ databases">
        <authorList>
            <person name="Helweg L.P."/>
            <person name="Kiel A."/>
            <person name="Hitz F."/>
            <person name="Ruckert-Reed C."/>
            <person name="Busche T."/>
            <person name="Kaltschmidt B."/>
            <person name="Kaltschmidt C."/>
        </authorList>
    </citation>
    <scope>NUCLEOTIDE SEQUENCE [LARGE SCALE GENOMIC DNA]</scope>
    <source>
        <strain evidence="3">4.1</strain>
    </source>
</reference>
<feature type="region of interest" description="Disordered" evidence="1">
    <location>
        <begin position="318"/>
        <end position="349"/>
    </location>
</feature>
<feature type="region of interest" description="Disordered" evidence="1">
    <location>
        <begin position="846"/>
        <end position="870"/>
    </location>
</feature>
<keyword evidence="3" id="KW-1185">Reference proteome</keyword>
<dbReference type="Proteomes" id="UP001304340">
    <property type="component" value="Chromosome"/>
</dbReference>
<feature type="compositionally biased region" description="Basic and acidic residues" evidence="1">
    <location>
        <begin position="851"/>
        <end position="861"/>
    </location>
</feature>
<gene>
    <name evidence="2" type="ORF">SANBI_003083</name>
</gene>
<organism evidence="2 3">
    <name type="scientific">Sanguibacter biliveldensis</name>
    <dbReference type="NCBI Taxonomy" id="3030830"/>
    <lineage>
        <taxon>Bacteria</taxon>
        <taxon>Bacillati</taxon>
        <taxon>Actinomycetota</taxon>
        <taxon>Actinomycetes</taxon>
        <taxon>Micrococcales</taxon>
        <taxon>Sanguibacteraceae</taxon>
        <taxon>Sanguibacter</taxon>
    </lineage>
</organism>
<dbReference type="SUPFAM" id="SSF55874">
    <property type="entry name" value="ATPase domain of HSP90 chaperone/DNA topoisomerase II/histidine kinase"/>
    <property type="match status" value="1"/>
</dbReference>
<dbReference type="GO" id="GO:0005524">
    <property type="term" value="F:ATP binding"/>
    <property type="evidence" value="ECO:0007669"/>
    <property type="project" value="UniProtKB-KW"/>
</dbReference>
<sequence>MSSDPFGTAALRSAVLDAWARNPTRLREDANTEEDHATGYYRDRVVVELAQNAADAAVRSGAPGTLLLRLVEHPGGATLVAANTGDALDRHGVVSLASMRASSKSGSGSTTVGRFGVGFAAVRAVADDIVLRTAAGGVCFSVAQTRDALAAVATLADGAGDLAETVAARGGSLPALRLPFAAGALSAVLAEGDDPLGQVPSTAAGADSSRDAYTTVVELTLRDETAVDEVRRQLVQVDDTLLLALPGLATVEIQHVRRAGAAGAPTGERVADRVLTDVRARWWVAEESGVVPAHLVADRPVEERDRSTWTIVWAVPRETSGTGGTASAEDSASESLAGRPGLGGPHAAADVVRAPTPTEEPLTVPAVLVATFPLDPSRRHVADGPLATYVAEQAGAVLADLAGQVDDPLSLVPTGLPAGRLDALVRESVTAALREAPLFGGRRARDVVALGPGASGALLEALAPTGLGAVDVAPGRRAAARALDMPVLSVVDVVDALPSGLTPAQWRTLYDALASSVDTDRAVREALDGIFVPLADGTTARGPRGLVLPGAEEVDGLLTLPGLRLVHPDAVHPLLRRLGAVDADDPSVLTLASVEAAVRDASELLLDRDVDAPDDARNRSRSDLSGGDDLGPLPGLLALLAGVSAAHGVEPADVPAWWGDLPLPGSGGVWSAARDLAWPGSWAASHLDLDVVDTQALDRQAALVCGVRSTLTVRTVDLDTGDAEDGLEPGGSGAPDVPGWADYDAYLCAVLGAGTHLDEVSVLLDLDVVHDDAWGEVLRLARQDPEVRRAVVTRVGGSGGSGPSALSYAAWYLRDVLAAPFVVPDEDGASDPDLLALLPGAPADLDGLRGAGDRRRADGRGSPDGPGGLDGRDGIDAALLAALGGVVSVGDLAQLLSHPDPMTWDGFFAALDRPEVADGVSVAVPVARAVWAGLGAAAAAGLEVDDLPDVVVAVRGGVCRTVDAQEVLVAVEPMWSQVRWVVPARDVETAEAVADLLDVPVADATAASVQASDDPAERVVPAPLLALLPGLPGGWLEHTDVVVDGQDVDWWVTADGTVHVRTGTTLATTAQGLAQSAGCWTDRHLVEILLADPSRARDVDLARSWDP</sequence>
<dbReference type="RefSeq" id="WP_319156569.1">
    <property type="nucleotide sequence ID" value="NZ_CP138359.1"/>
</dbReference>
<feature type="compositionally biased region" description="Low complexity" evidence="1">
    <location>
        <begin position="325"/>
        <end position="335"/>
    </location>
</feature>
<dbReference type="KEGG" id="sbil:SANBI_003083"/>
<dbReference type="InterPro" id="IPR036890">
    <property type="entry name" value="HATPase_C_sf"/>
</dbReference>
<protein>
    <submittedName>
        <fullName evidence="2">ATP-binding protein</fullName>
    </submittedName>
</protein>
<dbReference type="Gene3D" id="3.30.565.10">
    <property type="entry name" value="Histidine kinase-like ATPase, C-terminal domain"/>
    <property type="match status" value="1"/>
</dbReference>
<dbReference type="NCBIfam" id="NF047352">
    <property type="entry name" value="P_loop_sacsin"/>
    <property type="match status" value="1"/>
</dbReference>
<name>A0AAF1C260_9MICO</name>
<dbReference type="AlphaFoldDB" id="A0AAF1C260"/>
<evidence type="ECO:0000313" key="2">
    <source>
        <dbReference type="EMBL" id="WPF81770.1"/>
    </source>
</evidence>
<evidence type="ECO:0000256" key="1">
    <source>
        <dbReference type="SAM" id="MobiDB-lite"/>
    </source>
</evidence>